<dbReference type="Proteomes" id="UP000298631">
    <property type="component" value="Chromosome"/>
</dbReference>
<organism evidence="2 3">
    <name type="scientific">Pseudorhodobacter turbinis</name>
    <dbReference type="NCBI Taxonomy" id="2500533"/>
    <lineage>
        <taxon>Bacteria</taxon>
        <taxon>Pseudomonadati</taxon>
        <taxon>Pseudomonadota</taxon>
        <taxon>Alphaproteobacteria</taxon>
        <taxon>Rhodobacterales</taxon>
        <taxon>Paracoccaceae</taxon>
        <taxon>Pseudorhodobacter</taxon>
    </lineage>
</organism>
<keyword evidence="3" id="KW-1185">Reference proteome</keyword>
<evidence type="ECO:0000313" key="2">
    <source>
        <dbReference type="EMBL" id="QCO54618.1"/>
    </source>
</evidence>
<gene>
    <name evidence="2" type="ORF">EOK75_01610</name>
</gene>
<feature type="compositionally biased region" description="Polar residues" evidence="1">
    <location>
        <begin position="54"/>
        <end position="63"/>
    </location>
</feature>
<name>A0A4P8ED22_9RHOB</name>
<feature type="region of interest" description="Disordered" evidence="1">
    <location>
        <begin position="44"/>
        <end position="80"/>
    </location>
</feature>
<dbReference type="OrthoDB" id="5705783at2"/>
<evidence type="ECO:0000313" key="3">
    <source>
        <dbReference type="Proteomes" id="UP000298631"/>
    </source>
</evidence>
<proteinExistence type="predicted"/>
<accession>A0A4P8ED22</accession>
<dbReference type="EMBL" id="CP039964">
    <property type="protein sequence ID" value="QCO54618.1"/>
    <property type="molecule type" value="Genomic_DNA"/>
</dbReference>
<dbReference type="KEGG" id="pseb:EOK75_01610"/>
<evidence type="ECO:0008006" key="4">
    <source>
        <dbReference type="Google" id="ProtNLM"/>
    </source>
</evidence>
<dbReference type="AlphaFoldDB" id="A0A4P8ED22"/>
<evidence type="ECO:0000256" key="1">
    <source>
        <dbReference type="SAM" id="MobiDB-lite"/>
    </source>
</evidence>
<reference evidence="2 3" key="1">
    <citation type="submission" date="2019-05" db="EMBL/GenBank/DDBJ databases">
        <title>Pseudorhodobacter turbinis sp. nov., isolated from the gut of the Korean turban shell.</title>
        <authorList>
            <person name="Jeong Y.-S."/>
            <person name="Kang W.-R."/>
            <person name="Bae J.-W."/>
        </authorList>
    </citation>
    <scope>NUCLEOTIDE SEQUENCE [LARGE SCALE GENOMIC DNA]</scope>
    <source>
        <strain evidence="2 3">S12M18</strain>
    </source>
</reference>
<protein>
    <recommendedName>
        <fullName evidence="4">Exonuclease domain-containing protein</fullName>
    </recommendedName>
</protein>
<sequence length="80" mass="8724">MTKPNIEKFATLDFEASSLSQESWPIEVGLSWLADGEVQTWSTLIRPTPGRSPRATTDASAKSSVGRFSPFADAGARRRP</sequence>